<proteinExistence type="predicted"/>
<evidence type="ECO:0000256" key="1">
    <source>
        <dbReference type="SAM" id="Phobius"/>
    </source>
</evidence>
<keyword evidence="1" id="KW-0472">Membrane</keyword>
<feature type="transmembrane region" description="Helical" evidence="1">
    <location>
        <begin position="21"/>
        <end position="44"/>
    </location>
</feature>
<dbReference type="Proteomes" id="UP000007472">
    <property type="component" value="Chromosome"/>
</dbReference>
<dbReference type="AlphaFoldDB" id="A0A654KH70"/>
<accession>A0A654KH70</accession>
<reference evidence="2 3" key="1">
    <citation type="journal article" date="2011" name="J. Bacteriol.">
        <title>Genome sequence of Taylorella equigenitalis MCE9, the causative agent of contagious equine metritis.</title>
        <authorList>
            <person name="Hebert L."/>
            <person name="Moumen B."/>
            <person name="Duquesne F."/>
            <person name="Breuil M.F."/>
            <person name="Laugier C."/>
            <person name="Batto J.M."/>
            <person name="Renault P."/>
            <person name="Petry S."/>
        </authorList>
    </citation>
    <scope>NUCLEOTIDE SEQUENCE [LARGE SCALE GENOMIC DNA]</scope>
    <source>
        <strain evidence="2 3">MCE9</strain>
    </source>
</reference>
<organism evidence="2 3">
    <name type="scientific">Taylorella equigenitalis (strain MCE9)</name>
    <dbReference type="NCBI Taxonomy" id="937774"/>
    <lineage>
        <taxon>Bacteria</taxon>
        <taxon>Pseudomonadati</taxon>
        <taxon>Pseudomonadota</taxon>
        <taxon>Betaproteobacteria</taxon>
        <taxon>Burkholderiales</taxon>
        <taxon>Alcaligenaceae</taxon>
        <taxon>Taylorella</taxon>
    </lineage>
</organism>
<dbReference type="KEGG" id="teq:TEQUI_0797"/>
<name>A0A654KH70_TAYEM</name>
<protein>
    <submittedName>
        <fullName evidence="2">Uncharacterized protein</fullName>
    </submittedName>
</protein>
<evidence type="ECO:0000313" key="3">
    <source>
        <dbReference type="Proteomes" id="UP000007472"/>
    </source>
</evidence>
<sequence length="49" mass="5635">MIHIYLLNEGIFSKSIATRNWTKISLIFLSILIFAFDIISLLSVRDSYG</sequence>
<dbReference type="EMBL" id="CP002456">
    <property type="protein sequence ID" value="ADU91735.1"/>
    <property type="molecule type" value="Genomic_DNA"/>
</dbReference>
<keyword evidence="1" id="KW-1133">Transmembrane helix</keyword>
<keyword evidence="1" id="KW-0812">Transmembrane</keyword>
<evidence type="ECO:0000313" key="2">
    <source>
        <dbReference type="EMBL" id="ADU91735.1"/>
    </source>
</evidence>
<gene>
    <name evidence="2" type="ordered locus">TEQUI_0797</name>
</gene>